<keyword evidence="3" id="KW-1185">Reference proteome</keyword>
<dbReference type="Proteomes" id="UP000005239">
    <property type="component" value="Unassembled WGS sequence"/>
</dbReference>
<accession>A0A2A6CRG8</accession>
<dbReference type="EnsemblMetazoa" id="PPA31409.1">
    <property type="protein sequence ID" value="PPA31409.1"/>
    <property type="gene ID" value="WBGene00204274"/>
</dbReference>
<gene>
    <name evidence="2" type="primary">WBGene00204274</name>
</gene>
<feature type="region of interest" description="Disordered" evidence="1">
    <location>
        <begin position="112"/>
        <end position="138"/>
    </location>
</feature>
<name>A0A2A6CRG8_PRIPA</name>
<feature type="region of interest" description="Disordered" evidence="1">
    <location>
        <begin position="196"/>
        <end position="219"/>
    </location>
</feature>
<dbReference type="OrthoDB" id="422106at2759"/>
<protein>
    <submittedName>
        <fullName evidence="2">Kup-1</fullName>
    </submittedName>
</protein>
<feature type="compositionally biased region" description="Basic and acidic residues" evidence="1">
    <location>
        <begin position="198"/>
        <end position="219"/>
    </location>
</feature>
<evidence type="ECO:0000313" key="3">
    <source>
        <dbReference type="Proteomes" id="UP000005239"/>
    </source>
</evidence>
<reference evidence="3" key="1">
    <citation type="journal article" date="2008" name="Nat. Genet.">
        <title>The Pristionchus pacificus genome provides a unique perspective on nematode lifestyle and parasitism.</title>
        <authorList>
            <person name="Dieterich C."/>
            <person name="Clifton S.W."/>
            <person name="Schuster L.N."/>
            <person name="Chinwalla A."/>
            <person name="Delehaunty K."/>
            <person name="Dinkelacker I."/>
            <person name="Fulton L."/>
            <person name="Fulton R."/>
            <person name="Godfrey J."/>
            <person name="Minx P."/>
            <person name="Mitreva M."/>
            <person name="Roeseler W."/>
            <person name="Tian H."/>
            <person name="Witte H."/>
            <person name="Yang S.P."/>
            <person name="Wilson R.K."/>
            <person name="Sommer R.J."/>
        </authorList>
    </citation>
    <scope>NUCLEOTIDE SEQUENCE [LARGE SCALE GENOMIC DNA]</scope>
    <source>
        <strain evidence="3">PS312</strain>
    </source>
</reference>
<sequence length="374" mass="43178">MRGTIKWMMDGIKVKYGIVNSISVKVTYEMQEALYRELKVNDEEKRMRMDTVVVKGADGMSGNQLEKIFGDFYPYKAEMADDSTGLLYFRSNGDAAKMMIGMTKRLRRVRVKKAPEEGEVRDESDEEEGELKQEEGDDVAVEDEEVASKVVKEESVEINVDEVALPQGKWRVVTKHVPHKKLLLVTFASHQQIMAGRKYKEERGDGGSRKRRSNESRDGYKYTLMEEKSRAGLNIFDKEGNELDWDFEHDTRFYEDIDGTKEEEKKDEEVMAAWPVGVKVRGRGARHARFGIKETSMNADDESVMKKRKIEKKEDEIPISRRLASRVTGGVFDDNDDDDMRRNYEDDDEGDSDPTLQQWNKHKIGLEGRITFDR</sequence>
<dbReference type="AlphaFoldDB" id="A0A2A6CRG8"/>
<feature type="compositionally biased region" description="Acidic residues" evidence="1">
    <location>
        <begin position="119"/>
        <end position="138"/>
    </location>
</feature>
<evidence type="ECO:0000256" key="1">
    <source>
        <dbReference type="SAM" id="MobiDB-lite"/>
    </source>
</evidence>
<accession>A0A8R1UI90</accession>
<evidence type="ECO:0000313" key="2">
    <source>
        <dbReference type="EnsemblMetazoa" id="PPA31409.1"/>
    </source>
</evidence>
<proteinExistence type="predicted"/>
<reference evidence="2" key="2">
    <citation type="submission" date="2022-06" db="UniProtKB">
        <authorList>
            <consortium name="EnsemblMetazoa"/>
        </authorList>
    </citation>
    <scope>IDENTIFICATION</scope>
    <source>
        <strain evidence="2">PS312</strain>
    </source>
</reference>
<feature type="region of interest" description="Disordered" evidence="1">
    <location>
        <begin position="324"/>
        <end position="362"/>
    </location>
</feature>
<organism evidence="2 3">
    <name type="scientific">Pristionchus pacificus</name>
    <name type="common">Parasitic nematode worm</name>
    <dbReference type="NCBI Taxonomy" id="54126"/>
    <lineage>
        <taxon>Eukaryota</taxon>
        <taxon>Metazoa</taxon>
        <taxon>Ecdysozoa</taxon>
        <taxon>Nematoda</taxon>
        <taxon>Chromadorea</taxon>
        <taxon>Rhabditida</taxon>
        <taxon>Rhabditina</taxon>
        <taxon>Diplogasteromorpha</taxon>
        <taxon>Diplogasteroidea</taxon>
        <taxon>Neodiplogasteridae</taxon>
        <taxon>Pristionchus</taxon>
    </lineage>
</organism>